<accession>A0A931MZG5</accession>
<evidence type="ECO:0000256" key="3">
    <source>
        <dbReference type="ARBA" id="ARBA00023015"/>
    </source>
</evidence>
<dbReference type="GO" id="GO:0005737">
    <property type="term" value="C:cytoplasm"/>
    <property type="evidence" value="ECO:0007669"/>
    <property type="project" value="UniProtKB-SubCell"/>
</dbReference>
<keyword evidence="2" id="KW-0963">Cytoplasm</keyword>
<dbReference type="PRINTS" id="PR00598">
    <property type="entry name" value="HTHMARR"/>
</dbReference>
<keyword evidence="5" id="KW-0804">Transcription</keyword>
<dbReference type="InterPro" id="IPR036390">
    <property type="entry name" value="WH_DNA-bd_sf"/>
</dbReference>
<feature type="domain" description="HTH marR-type" evidence="6">
    <location>
        <begin position="10"/>
        <end position="140"/>
    </location>
</feature>
<gene>
    <name evidence="7" type="ORF">IT779_07465</name>
</gene>
<dbReference type="EMBL" id="JADMLG010000002">
    <property type="protein sequence ID" value="MBH0776120.1"/>
    <property type="molecule type" value="Genomic_DNA"/>
</dbReference>
<dbReference type="FunFam" id="1.10.10.10:FF:000163">
    <property type="entry name" value="MarR family transcriptional regulator"/>
    <property type="match status" value="1"/>
</dbReference>
<dbReference type="SUPFAM" id="SSF46785">
    <property type="entry name" value="Winged helix' DNA-binding domain"/>
    <property type="match status" value="1"/>
</dbReference>
<dbReference type="Pfam" id="PF22381">
    <property type="entry name" value="Staph_reg_Sar_Rot"/>
    <property type="match status" value="1"/>
</dbReference>
<dbReference type="PANTHER" id="PTHR33164">
    <property type="entry name" value="TRANSCRIPTIONAL REGULATOR, MARR FAMILY"/>
    <property type="match status" value="1"/>
</dbReference>
<evidence type="ECO:0000256" key="2">
    <source>
        <dbReference type="ARBA" id="ARBA00022490"/>
    </source>
</evidence>
<comment type="subcellular location">
    <subcellularLocation>
        <location evidence="1">Cytoplasm</location>
    </subcellularLocation>
</comment>
<organism evidence="7 8">
    <name type="scientific">Nocardia bovistercoris</name>
    <dbReference type="NCBI Taxonomy" id="2785916"/>
    <lineage>
        <taxon>Bacteria</taxon>
        <taxon>Bacillati</taxon>
        <taxon>Actinomycetota</taxon>
        <taxon>Actinomycetes</taxon>
        <taxon>Mycobacteriales</taxon>
        <taxon>Nocardiaceae</taxon>
        <taxon>Nocardia</taxon>
    </lineage>
</organism>
<dbReference type="PROSITE" id="PS50995">
    <property type="entry name" value="HTH_MARR_2"/>
    <property type="match status" value="1"/>
</dbReference>
<dbReference type="PANTHER" id="PTHR33164:SF5">
    <property type="entry name" value="ORGANIC HYDROPEROXIDE RESISTANCE TRANSCRIPTIONAL REGULATOR"/>
    <property type="match status" value="1"/>
</dbReference>
<name>A0A931MZG5_9NOCA</name>
<comment type="caution">
    <text evidence="7">The sequence shown here is derived from an EMBL/GenBank/DDBJ whole genome shotgun (WGS) entry which is preliminary data.</text>
</comment>
<dbReference type="InterPro" id="IPR039422">
    <property type="entry name" value="MarR/SlyA-like"/>
</dbReference>
<evidence type="ECO:0000313" key="8">
    <source>
        <dbReference type="Proteomes" id="UP000655751"/>
    </source>
</evidence>
<evidence type="ECO:0000313" key="7">
    <source>
        <dbReference type="EMBL" id="MBH0776120.1"/>
    </source>
</evidence>
<dbReference type="InterPro" id="IPR000835">
    <property type="entry name" value="HTH_MarR-typ"/>
</dbReference>
<keyword evidence="3" id="KW-0805">Transcription regulation</keyword>
<dbReference type="GO" id="GO:0003700">
    <property type="term" value="F:DNA-binding transcription factor activity"/>
    <property type="evidence" value="ECO:0007669"/>
    <property type="project" value="InterPro"/>
</dbReference>
<sequence length="156" mass="17201">MPSAEELRLDNQVCFALYAASRAVTRLYRPLLDELGLTYPQYLVMLVLWEHGPVSVKDLGAALELDSGTLSPLLKRLEANGLLTRGRAAEDERSVRVGLTAAGAALRDRARGIPRQLACAIGWDTEELTEFRARLRAFAAVVDQQELTPDGPVTRR</sequence>
<dbReference type="InterPro" id="IPR055166">
    <property type="entry name" value="Transc_reg_Sar_Rot_HTH"/>
</dbReference>
<evidence type="ECO:0000259" key="6">
    <source>
        <dbReference type="PROSITE" id="PS50995"/>
    </source>
</evidence>
<evidence type="ECO:0000256" key="1">
    <source>
        <dbReference type="ARBA" id="ARBA00004496"/>
    </source>
</evidence>
<protein>
    <submittedName>
        <fullName evidence="7">MarR family transcriptional regulator</fullName>
    </submittedName>
</protein>
<dbReference type="GO" id="GO:0003677">
    <property type="term" value="F:DNA binding"/>
    <property type="evidence" value="ECO:0007669"/>
    <property type="project" value="UniProtKB-KW"/>
</dbReference>
<evidence type="ECO:0000256" key="4">
    <source>
        <dbReference type="ARBA" id="ARBA00023125"/>
    </source>
</evidence>
<keyword evidence="4" id="KW-0238">DNA-binding</keyword>
<keyword evidence="8" id="KW-1185">Reference proteome</keyword>
<reference evidence="7" key="1">
    <citation type="submission" date="2020-11" db="EMBL/GenBank/DDBJ databases">
        <title>Nocardia NEAU-351.nov., a novel actinomycete isolated from the cow dung.</title>
        <authorList>
            <person name="Zhang X."/>
        </authorList>
    </citation>
    <scope>NUCLEOTIDE SEQUENCE</scope>
    <source>
        <strain evidence="7">NEAU-351</strain>
    </source>
</reference>
<dbReference type="Proteomes" id="UP000655751">
    <property type="component" value="Unassembled WGS sequence"/>
</dbReference>
<dbReference type="SMART" id="SM00347">
    <property type="entry name" value="HTH_MARR"/>
    <property type="match status" value="1"/>
</dbReference>
<dbReference type="GO" id="GO:0006950">
    <property type="term" value="P:response to stress"/>
    <property type="evidence" value="ECO:0007669"/>
    <property type="project" value="TreeGrafter"/>
</dbReference>
<dbReference type="Gene3D" id="1.10.10.10">
    <property type="entry name" value="Winged helix-like DNA-binding domain superfamily/Winged helix DNA-binding domain"/>
    <property type="match status" value="1"/>
</dbReference>
<proteinExistence type="predicted"/>
<dbReference type="AlphaFoldDB" id="A0A931MZG5"/>
<dbReference type="InterPro" id="IPR036388">
    <property type="entry name" value="WH-like_DNA-bd_sf"/>
</dbReference>
<evidence type="ECO:0000256" key="5">
    <source>
        <dbReference type="ARBA" id="ARBA00023163"/>
    </source>
</evidence>